<feature type="region of interest" description="Disordered" evidence="1">
    <location>
        <begin position="17"/>
        <end position="88"/>
    </location>
</feature>
<feature type="compositionally biased region" description="Low complexity" evidence="1">
    <location>
        <begin position="22"/>
        <end position="72"/>
    </location>
</feature>
<evidence type="ECO:0000313" key="4">
    <source>
        <dbReference type="Proteomes" id="UP001164459"/>
    </source>
</evidence>
<sequence length="313" mass="31384">MKRLLFATVLASACADTGNPLTATMPGPNATGAGPTGDASTPGDTDETSSGSGPGSSSSSGGVTTSGPGSTGAAEPTTTMEEVSSTGSGGPMCLAATAPCTDGAECCAGLECGTTSLGQVCCGQEGIGCATPNGEDCCGALLCIAGVCGYDVDDACEPPCTAPPALLIEKQRLATIGGSFLGICGDANHTYGFHVPAANLPADDYSLEGPANVPVCEWHAAAIDIGMDWPASRDWLKWLIANIASDEIKGIAEVIGSYDGVNVRYWSDSSGWSTDGVAYQGSGHDTWTHVSVYRSTTLEDHGILAGWTANGGP</sequence>
<gene>
    <name evidence="3" type="ORF">O0S08_06675</name>
</gene>
<protein>
    <submittedName>
        <fullName evidence="3">Uncharacterized protein</fullName>
    </submittedName>
</protein>
<keyword evidence="4" id="KW-1185">Reference proteome</keyword>
<feature type="compositionally biased region" description="Polar residues" evidence="1">
    <location>
        <begin position="76"/>
        <end position="86"/>
    </location>
</feature>
<accession>A0ABY7H985</accession>
<dbReference type="EMBL" id="CP114040">
    <property type="protein sequence ID" value="WAS95831.1"/>
    <property type="molecule type" value="Genomic_DNA"/>
</dbReference>
<reference evidence="3" key="1">
    <citation type="submission" date="2022-11" db="EMBL/GenBank/DDBJ databases">
        <title>Minimal conservation of predation-associated metabolite biosynthetic gene clusters underscores biosynthetic potential of Myxococcota including descriptions for ten novel species: Archangium lansinium sp. nov., Myxococcus landrumus sp. nov., Nannocystis bai.</title>
        <authorList>
            <person name="Ahearne A."/>
            <person name="Stevens C."/>
            <person name="Dowd S."/>
        </authorList>
    </citation>
    <scope>NUCLEOTIDE SEQUENCE</scope>
    <source>
        <strain evidence="3">Fl3</strain>
    </source>
</reference>
<proteinExistence type="predicted"/>
<feature type="chain" id="PRO_5045190003" evidence="2">
    <location>
        <begin position="16"/>
        <end position="313"/>
    </location>
</feature>
<evidence type="ECO:0000313" key="3">
    <source>
        <dbReference type="EMBL" id="WAS95831.1"/>
    </source>
</evidence>
<dbReference type="Proteomes" id="UP001164459">
    <property type="component" value="Chromosome"/>
</dbReference>
<organism evidence="3 4">
    <name type="scientific">Nannocystis punicea</name>
    <dbReference type="NCBI Taxonomy" id="2995304"/>
    <lineage>
        <taxon>Bacteria</taxon>
        <taxon>Pseudomonadati</taxon>
        <taxon>Myxococcota</taxon>
        <taxon>Polyangia</taxon>
        <taxon>Nannocystales</taxon>
        <taxon>Nannocystaceae</taxon>
        <taxon>Nannocystis</taxon>
    </lineage>
</organism>
<evidence type="ECO:0000256" key="1">
    <source>
        <dbReference type="SAM" id="MobiDB-lite"/>
    </source>
</evidence>
<dbReference type="RefSeq" id="WP_269038174.1">
    <property type="nucleotide sequence ID" value="NZ_CP114040.1"/>
</dbReference>
<evidence type="ECO:0000256" key="2">
    <source>
        <dbReference type="SAM" id="SignalP"/>
    </source>
</evidence>
<keyword evidence="2" id="KW-0732">Signal</keyword>
<name>A0ABY7H985_9BACT</name>
<feature type="signal peptide" evidence="2">
    <location>
        <begin position="1"/>
        <end position="15"/>
    </location>
</feature>